<evidence type="ECO:0000259" key="2">
    <source>
        <dbReference type="Pfam" id="PF18932"/>
    </source>
</evidence>
<dbReference type="EMBL" id="CP029426">
    <property type="protein sequence ID" value="AWL99666.1"/>
    <property type="molecule type" value="Genomic_DNA"/>
</dbReference>
<reference evidence="3 4" key="2">
    <citation type="journal article" date="2019" name="Int. J. Syst. Evol. Microbiol.">
        <title>Description and complete genome sequence of Bradyrhizobium amphicarpaeae sp. nov., harbouring photosystem and nitrogen-fixation genes.</title>
        <authorList>
            <person name="Bromfield E.S.P."/>
            <person name="Cloutier S."/>
            <person name="Nguyen H.D.T."/>
        </authorList>
    </citation>
    <scope>NUCLEOTIDE SEQUENCE [LARGE SCALE GENOMIC DNA]</scope>
    <source>
        <strain evidence="3 4">39S1MB</strain>
    </source>
</reference>
<organism evidence="3 4">
    <name type="scientific">Bradyrhizobium amphicarpaeae</name>
    <dbReference type="NCBI Taxonomy" id="1404768"/>
    <lineage>
        <taxon>Bacteria</taxon>
        <taxon>Pseudomonadati</taxon>
        <taxon>Pseudomonadota</taxon>
        <taxon>Alphaproteobacteria</taxon>
        <taxon>Hyphomicrobiales</taxon>
        <taxon>Nitrobacteraceae</taxon>
        <taxon>Bradyrhizobium</taxon>
    </lineage>
</organism>
<dbReference type="InterPro" id="IPR043736">
    <property type="entry name" value="DUF5681"/>
</dbReference>
<gene>
    <name evidence="3" type="ORF">CIT40_06260</name>
</gene>
<protein>
    <recommendedName>
        <fullName evidence="2">DUF5681 domain-containing protein</fullName>
    </recommendedName>
</protein>
<dbReference type="RefSeq" id="WP_094892793.1">
    <property type="nucleotide sequence ID" value="NZ_CP029426.2"/>
</dbReference>
<sequence>MGGLEHEGAVGYGRPPVSSRFVKGRSGNPAGRPPRSREQKPPYESVLGQTFTIRDDGVERQVTAIELLLLKLAKRGLEGDTGVSRTLLGLIKQVREEQQASEPLTIILVSVEPGSVAGALERLRMATKLDPYRETARMAIEPWVVEAALERLPAPLAPYQQRIVVDATRMPKKVRWPQWWSEPP</sequence>
<dbReference type="KEGG" id="brq:CIT40_06260"/>
<dbReference type="Proteomes" id="UP000215884">
    <property type="component" value="Chromosome"/>
</dbReference>
<reference evidence="3 4" key="1">
    <citation type="journal article" date="2017" name="Syst. Appl. Microbiol.">
        <title>Soybeans inoculated with root zone soils of Canadian native legumes harbour diverse and novel Bradyrhizobium spp. that possess agricultural potential.</title>
        <authorList>
            <person name="Bromfield E.S.P."/>
            <person name="Cloutier S."/>
            <person name="Tambong J.T."/>
            <person name="Tran Thi T.V."/>
        </authorList>
    </citation>
    <scope>NUCLEOTIDE SEQUENCE [LARGE SCALE GENOMIC DNA]</scope>
    <source>
        <strain evidence="3 4">39S1MB</strain>
    </source>
</reference>
<dbReference type="OrthoDB" id="2086138at2"/>
<feature type="domain" description="DUF5681" evidence="2">
    <location>
        <begin position="18"/>
        <end position="93"/>
    </location>
</feature>
<keyword evidence="4" id="KW-1185">Reference proteome</keyword>
<proteinExistence type="predicted"/>
<feature type="region of interest" description="Disordered" evidence="1">
    <location>
        <begin position="1"/>
        <end position="44"/>
    </location>
</feature>
<dbReference type="Pfam" id="PF18932">
    <property type="entry name" value="DUF5681"/>
    <property type="match status" value="1"/>
</dbReference>
<name>A0A2U8PPC6_9BRAD</name>
<evidence type="ECO:0000256" key="1">
    <source>
        <dbReference type="SAM" id="MobiDB-lite"/>
    </source>
</evidence>
<dbReference type="AlphaFoldDB" id="A0A2U8PPC6"/>
<accession>A0A2U8PPC6</accession>
<evidence type="ECO:0000313" key="4">
    <source>
        <dbReference type="Proteomes" id="UP000215884"/>
    </source>
</evidence>
<evidence type="ECO:0000313" key="3">
    <source>
        <dbReference type="EMBL" id="AWL99666.1"/>
    </source>
</evidence>